<reference evidence="11 12" key="1">
    <citation type="submission" date="2016-07" db="EMBL/GenBank/DDBJ databases">
        <title>Pervasive Adenine N6-methylation of Active Genes in Fungi.</title>
        <authorList>
            <consortium name="DOE Joint Genome Institute"/>
            <person name="Mondo S.J."/>
            <person name="Dannebaum R.O."/>
            <person name="Kuo R.C."/>
            <person name="Labutti K."/>
            <person name="Haridas S."/>
            <person name="Kuo A."/>
            <person name="Salamov A."/>
            <person name="Ahrendt S.R."/>
            <person name="Lipzen A."/>
            <person name="Sullivan W."/>
            <person name="Andreopoulos W.B."/>
            <person name="Clum A."/>
            <person name="Lindquist E."/>
            <person name="Daum C."/>
            <person name="Ramamoorthy G.K."/>
            <person name="Gryganskyi A."/>
            <person name="Culley D."/>
            <person name="Magnuson J.K."/>
            <person name="James T.Y."/>
            <person name="O'Malley M.A."/>
            <person name="Stajich J.E."/>
            <person name="Spatafora J.W."/>
            <person name="Visel A."/>
            <person name="Grigoriev I.V."/>
        </authorList>
    </citation>
    <scope>NUCLEOTIDE SEQUENCE [LARGE SCALE GENOMIC DNA]</scope>
    <source>
        <strain evidence="11 12">62-1032</strain>
    </source>
</reference>
<feature type="transmembrane region" description="Helical" evidence="9">
    <location>
        <begin position="109"/>
        <end position="126"/>
    </location>
</feature>
<proteinExistence type="inferred from homology"/>
<name>A0A1Y2F8P9_9BASI</name>
<feature type="transmembrane region" description="Helical" evidence="9">
    <location>
        <begin position="360"/>
        <end position="384"/>
    </location>
</feature>
<sequence>MSRYFSYTLFCSLYVSIGGFLYGYDSGIITPSMVQRTFVAYFDNPTPAQKGAIVACFQVGALLGSLGVGFASDRLGRRRTIFLGSLFGILGGAIMCGAAHIAMLVIGRILLGVCVGLVTGTAPVYASEIAKVEERGRISAAQQLMIAFGFLGANWCGYGFKFLTSNAQWRGPFGIQMIPAVVLAAGIFMFPESPRWLMMVDRPQDARNALLRFHSNGSNHEFIEQEFETIRAHVAAEKLMIKPGFRSAVSTPARRHRLALGSGVWICAMLSGISFIQYFQPSIYASLNFSVDRQLLVTGLYGSMAPVFCLLSLFIVDRVNRVTMLGGGAAALSVLFSVITALSARYPAIPGQPVNATAQYFVVASVFAISCVFSATLGPLGWVVPPELFPTQLRGIGNSLVHVCHYGTSIMISQASPVGLAKIGWRYYILFICTNAASAVLFFTCYKETRGLTLEEIDKLFGDDAVEELKAEGRAVDGSIKSETMKV</sequence>
<dbReference type="InterPro" id="IPR005829">
    <property type="entry name" value="Sugar_transporter_CS"/>
</dbReference>
<evidence type="ECO:0000313" key="11">
    <source>
        <dbReference type="EMBL" id="ORY79726.1"/>
    </source>
</evidence>
<dbReference type="InParanoid" id="A0A1Y2F8P9"/>
<evidence type="ECO:0000256" key="8">
    <source>
        <dbReference type="RuleBase" id="RU003346"/>
    </source>
</evidence>
<comment type="caution">
    <text evidence="11">The sequence shown here is derived from an EMBL/GenBank/DDBJ whole genome shotgun (WGS) entry which is preliminary data.</text>
</comment>
<dbReference type="PRINTS" id="PR00171">
    <property type="entry name" value="SUGRTRNSPORT"/>
</dbReference>
<comment type="similarity">
    <text evidence="2 8">Belongs to the major facilitator superfamily. Sugar transporter (TC 2.A.1.1) family.</text>
</comment>
<protein>
    <submittedName>
        <fullName evidence="11">General substrate transporter</fullName>
    </submittedName>
</protein>
<dbReference type="FunFam" id="1.20.1250.20:FF:000134">
    <property type="entry name" value="MFS sugar transporter protein"/>
    <property type="match status" value="1"/>
</dbReference>
<feature type="transmembrane region" description="Helical" evidence="9">
    <location>
        <begin position="396"/>
        <end position="415"/>
    </location>
</feature>
<evidence type="ECO:0000256" key="7">
    <source>
        <dbReference type="ARBA" id="ARBA00049119"/>
    </source>
</evidence>
<comment type="subcellular location">
    <subcellularLocation>
        <location evidence="1">Membrane</location>
        <topology evidence="1">Multi-pass membrane protein</topology>
    </subcellularLocation>
</comment>
<gene>
    <name evidence="11" type="ORF">BCR35DRAFT_318217</name>
</gene>
<dbReference type="OrthoDB" id="6133115at2759"/>
<accession>A0A1Y2F8P9</accession>
<evidence type="ECO:0000256" key="4">
    <source>
        <dbReference type="ARBA" id="ARBA00022692"/>
    </source>
</evidence>
<dbReference type="Pfam" id="PF00083">
    <property type="entry name" value="Sugar_tr"/>
    <property type="match status" value="1"/>
</dbReference>
<dbReference type="InterPro" id="IPR036259">
    <property type="entry name" value="MFS_trans_sf"/>
</dbReference>
<feature type="transmembrane region" description="Helical" evidence="9">
    <location>
        <begin position="51"/>
        <end position="70"/>
    </location>
</feature>
<feature type="domain" description="Major facilitator superfamily (MFS) profile" evidence="10">
    <location>
        <begin position="11"/>
        <end position="450"/>
    </location>
</feature>
<dbReference type="PROSITE" id="PS00216">
    <property type="entry name" value="SUGAR_TRANSPORT_1"/>
    <property type="match status" value="1"/>
</dbReference>
<organism evidence="11 12">
    <name type="scientific">Leucosporidium creatinivorum</name>
    <dbReference type="NCBI Taxonomy" id="106004"/>
    <lineage>
        <taxon>Eukaryota</taxon>
        <taxon>Fungi</taxon>
        <taxon>Dikarya</taxon>
        <taxon>Basidiomycota</taxon>
        <taxon>Pucciniomycotina</taxon>
        <taxon>Microbotryomycetes</taxon>
        <taxon>Leucosporidiales</taxon>
        <taxon>Leucosporidium</taxon>
    </lineage>
</organism>
<feature type="transmembrane region" description="Helical" evidence="9">
    <location>
        <begin position="138"/>
        <end position="160"/>
    </location>
</feature>
<keyword evidence="12" id="KW-1185">Reference proteome</keyword>
<keyword evidence="6 9" id="KW-0472">Membrane</keyword>
<dbReference type="NCBIfam" id="TIGR00879">
    <property type="entry name" value="SP"/>
    <property type="match status" value="1"/>
</dbReference>
<evidence type="ECO:0000313" key="12">
    <source>
        <dbReference type="Proteomes" id="UP000193467"/>
    </source>
</evidence>
<dbReference type="GO" id="GO:0005351">
    <property type="term" value="F:carbohydrate:proton symporter activity"/>
    <property type="evidence" value="ECO:0007669"/>
    <property type="project" value="TreeGrafter"/>
</dbReference>
<evidence type="ECO:0000256" key="6">
    <source>
        <dbReference type="ARBA" id="ARBA00023136"/>
    </source>
</evidence>
<dbReference type="InterPro" id="IPR003663">
    <property type="entry name" value="Sugar/inositol_transpt"/>
</dbReference>
<evidence type="ECO:0000256" key="3">
    <source>
        <dbReference type="ARBA" id="ARBA00022448"/>
    </source>
</evidence>
<dbReference type="GO" id="GO:0016020">
    <property type="term" value="C:membrane"/>
    <property type="evidence" value="ECO:0007669"/>
    <property type="project" value="UniProtKB-SubCell"/>
</dbReference>
<dbReference type="Gene3D" id="1.20.1250.20">
    <property type="entry name" value="MFS general substrate transporter like domains"/>
    <property type="match status" value="1"/>
</dbReference>
<feature type="transmembrane region" description="Helical" evidence="9">
    <location>
        <begin position="328"/>
        <end position="348"/>
    </location>
</feature>
<keyword evidence="3 8" id="KW-0813">Transport</keyword>
<dbReference type="SUPFAM" id="SSF103473">
    <property type="entry name" value="MFS general substrate transporter"/>
    <property type="match status" value="1"/>
</dbReference>
<dbReference type="PANTHER" id="PTHR48022">
    <property type="entry name" value="PLASTIDIC GLUCOSE TRANSPORTER 4"/>
    <property type="match status" value="1"/>
</dbReference>
<evidence type="ECO:0000256" key="2">
    <source>
        <dbReference type="ARBA" id="ARBA00010992"/>
    </source>
</evidence>
<feature type="transmembrane region" description="Helical" evidence="9">
    <location>
        <begin position="82"/>
        <end position="103"/>
    </location>
</feature>
<evidence type="ECO:0000256" key="1">
    <source>
        <dbReference type="ARBA" id="ARBA00004141"/>
    </source>
</evidence>
<dbReference type="InterPro" id="IPR020846">
    <property type="entry name" value="MFS_dom"/>
</dbReference>
<dbReference type="AlphaFoldDB" id="A0A1Y2F8P9"/>
<dbReference type="PANTHER" id="PTHR48022:SF9">
    <property type="entry name" value="MAJOR FACILITATOR SUPERFAMILY (MFS) PROFILE DOMAIN-CONTAINING PROTEIN"/>
    <property type="match status" value="1"/>
</dbReference>
<keyword evidence="5 9" id="KW-1133">Transmembrane helix</keyword>
<dbReference type="PROSITE" id="PS00217">
    <property type="entry name" value="SUGAR_TRANSPORT_2"/>
    <property type="match status" value="1"/>
</dbReference>
<feature type="transmembrane region" description="Helical" evidence="9">
    <location>
        <begin position="299"/>
        <end position="316"/>
    </location>
</feature>
<keyword evidence="4 9" id="KW-0812">Transmembrane</keyword>
<dbReference type="InterPro" id="IPR005828">
    <property type="entry name" value="MFS_sugar_transport-like"/>
</dbReference>
<dbReference type="InterPro" id="IPR050360">
    <property type="entry name" value="MFS_Sugar_Transporters"/>
</dbReference>
<dbReference type="EMBL" id="MCGR01000026">
    <property type="protein sequence ID" value="ORY79726.1"/>
    <property type="molecule type" value="Genomic_DNA"/>
</dbReference>
<comment type="catalytic activity">
    <reaction evidence="7">
        <text>myo-inositol(out) + H(+)(out) = myo-inositol(in) + H(+)(in)</text>
        <dbReference type="Rhea" id="RHEA:60364"/>
        <dbReference type="ChEBI" id="CHEBI:15378"/>
        <dbReference type="ChEBI" id="CHEBI:17268"/>
    </reaction>
</comment>
<feature type="transmembrane region" description="Helical" evidence="9">
    <location>
        <begin position="258"/>
        <end position="279"/>
    </location>
</feature>
<feature type="transmembrane region" description="Helical" evidence="9">
    <location>
        <begin position="427"/>
        <end position="446"/>
    </location>
</feature>
<dbReference type="Proteomes" id="UP000193467">
    <property type="component" value="Unassembled WGS sequence"/>
</dbReference>
<evidence type="ECO:0000256" key="5">
    <source>
        <dbReference type="ARBA" id="ARBA00022989"/>
    </source>
</evidence>
<evidence type="ECO:0000256" key="9">
    <source>
        <dbReference type="SAM" id="Phobius"/>
    </source>
</evidence>
<evidence type="ECO:0000259" key="10">
    <source>
        <dbReference type="PROSITE" id="PS50850"/>
    </source>
</evidence>
<feature type="transmembrane region" description="Helical" evidence="9">
    <location>
        <begin position="172"/>
        <end position="190"/>
    </location>
</feature>
<feature type="transmembrane region" description="Helical" evidence="9">
    <location>
        <begin position="7"/>
        <end position="24"/>
    </location>
</feature>
<dbReference type="PROSITE" id="PS50850">
    <property type="entry name" value="MFS"/>
    <property type="match status" value="1"/>
</dbReference>